<dbReference type="InterPro" id="IPR006041">
    <property type="entry name" value="Pollen_Ole_e1_allergen"/>
</dbReference>
<keyword evidence="2" id="KW-1015">Disulfide bond</keyword>
<evidence type="ECO:0008006" key="6">
    <source>
        <dbReference type="Google" id="ProtNLM"/>
    </source>
</evidence>
<feature type="signal peptide" evidence="3">
    <location>
        <begin position="1"/>
        <end position="23"/>
    </location>
</feature>
<comment type="similarity">
    <text evidence="1">Belongs to the Ole e I family.</text>
</comment>
<evidence type="ECO:0000256" key="1">
    <source>
        <dbReference type="ARBA" id="ARBA00010049"/>
    </source>
</evidence>
<comment type="caution">
    <text evidence="4">The sequence shown here is derived from an EMBL/GenBank/DDBJ whole genome shotgun (WGS) entry which is preliminary data.</text>
</comment>
<keyword evidence="5" id="KW-1185">Reference proteome</keyword>
<dbReference type="Pfam" id="PF01190">
    <property type="entry name" value="Pollen_Ole_e_1"/>
    <property type="match status" value="1"/>
</dbReference>
<keyword evidence="3" id="KW-0732">Signal</keyword>
<protein>
    <recommendedName>
        <fullName evidence="6">Anther-specific protein LAT52-like</fullName>
    </recommendedName>
</protein>
<proteinExistence type="inferred from homology"/>
<evidence type="ECO:0000256" key="3">
    <source>
        <dbReference type="SAM" id="SignalP"/>
    </source>
</evidence>
<evidence type="ECO:0000313" key="5">
    <source>
        <dbReference type="Proteomes" id="UP001358586"/>
    </source>
</evidence>
<name>A0ABR0QP94_GOSAR</name>
<dbReference type="Proteomes" id="UP001358586">
    <property type="component" value="Chromosome 3"/>
</dbReference>
<gene>
    <name evidence="4" type="ORF">PVK06_009933</name>
</gene>
<sequence length="188" mass="20632">MAKASVISLVSLFICIFSSLSFAYASASASASALGPSPSSNQQMRFEVLGHVYCDTCRVEFETSISEPIPGATVKLECRNRTDEKITYQSPEITAGDKGNYKIQVTGDYEESDCDVMLVKSPRADCNDPTEEWRKARVVLTTLDGVSGEIRFANNLGFKKKEALPECTKVLTEMGYFELQKELGNEAA</sequence>
<feature type="chain" id="PRO_5045357650" description="Anther-specific protein LAT52-like" evidence="3">
    <location>
        <begin position="24"/>
        <end position="188"/>
    </location>
</feature>
<accession>A0ABR0QP94</accession>
<dbReference type="PANTHER" id="PTHR31614:SF20">
    <property type="entry name" value="POLLEN PROTEIN OLE E I-LIKE PROTEIN"/>
    <property type="match status" value="1"/>
</dbReference>
<evidence type="ECO:0000256" key="2">
    <source>
        <dbReference type="ARBA" id="ARBA00023157"/>
    </source>
</evidence>
<dbReference type="PANTHER" id="PTHR31614">
    <property type="entry name" value="PROTEIN DOWNSTREAM OF FLC-RELATED"/>
    <property type="match status" value="1"/>
</dbReference>
<evidence type="ECO:0000313" key="4">
    <source>
        <dbReference type="EMBL" id="KAK5841025.1"/>
    </source>
</evidence>
<dbReference type="EMBL" id="JARKNE010000003">
    <property type="protein sequence ID" value="KAK5841025.1"/>
    <property type="molecule type" value="Genomic_DNA"/>
</dbReference>
<organism evidence="4 5">
    <name type="scientific">Gossypium arboreum</name>
    <name type="common">Tree cotton</name>
    <name type="synonym">Gossypium nanking</name>
    <dbReference type="NCBI Taxonomy" id="29729"/>
    <lineage>
        <taxon>Eukaryota</taxon>
        <taxon>Viridiplantae</taxon>
        <taxon>Streptophyta</taxon>
        <taxon>Embryophyta</taxon>
        <taxon>Tracheophyta</taxon>
        <taxon>Spermatophyta</taxon>
        <taxon>Magnoliopsida</taxon>
        <taxon>eudicotyledons</taxon>
        <taxon>Gunneridae</taxon>
        <taxon>Pentapetalae</taxon>
        <taxon>rosids</taxon>
        <taxon>malvids</taxon>
        <taxon>Malvales</taxon>
        <taxon>Malvaceae</taxon>
        <taxon>Malvoideae</taxon>
        <taxon>Gossypium</taxon>
    </lineage>
</organism>
<reference evidence="4 5" key="1">
    <citation type="submission" date="2023-03" db="EMBL/GenBank/DDBJ databases">
        <title>WGS of Gossypium arboreum.</title>
        <authorList>
            <person name="Yu D."/>
        </authorList>
    </citation>
    <scope>NUCLEOTIDE SEQUENCE [LARGE SCALE GENOMIC DNA]</scope>
    <source>
        <tissue evidence="4">Leaf</tissue>
    </source>
</reference>